<evidence type="ECO:0000256" key="3">
    <source>
        <dbReference type="ARBA" id="ARBA00012483"/>
    </source>
</evidence>
<dbReference type="InterPro" id="IPR001841">
    <property type="entry name" value="Znf_RING"/>
</dbReference>
<organism evidence="20 21">
    <name type="scientific">Leptosia nina</name>
    <dbReference type="NCBI Taxonomy" id="320188"/>
    <lineage>
        <taxon>Eukaryota</taxon>
        <taxon>Metazoa</taxon>
        <taxon>Ecdysozoa</taxon>
        <taxon>Arthropoda</taxon>
        <taxon>Hexapoda</taxon>
        <taxon>Insecta</taxon>
        <taxon>Pterygota</taxon>
        <taxon>Neoptera</taxon>
        <taxon>Endopterygota</taxon>
        <taxon>Lepidoptera</taxon>
        <taxon>Glossata</taxon>
        <taxon>Ditrysia</taxon>
        <taxon>Papilionoidea</taxon>
        <taxon>Pieridae</taxon>
        <taxon>Pierinae</taxon>
        <taxon>Leptosia</taxon>
    </lineage>
</organism>
<evidence type="ECO:0000259" key="19">
    <source>
        <dbReference type="PROSITE" id="PS51792"/>
    </source>
</evidence>
<dbReference type="PROSITE" id="PS51792">
    <property type="entry name" value="YIPPEE"/>
    <property type="match status" value="1"/>
</dbReference>
<dbReference type="Gene3D" id="2.30.280.10">
    <property type="entry name" value="SRA-YDG"/>
    <property type="match status" value="1"/>
</dbReference>
<dbReference type="EMBL" id="CAVLEF010000006">
    <property type="protein sequence ID" value="CAK1544754.1"/>
    <property type="molecule type" value="Genomic_DNA"/>
</dbReference>
<dbReference type="Gene3D" id="3.30.40.10">
    <property type="entry name" value="Zinc/RING finger domain, C3HC4 (zinc finger)"/>
    <property type="match status" value="1"/>
</dbReference>
<dbReference type="Gene3D" id="2.30.30.140">
    <property type="match status" value="1"/>
</dbReference>
<dbReference type="InterPro" id="IPR019786">
    <property type="entry name" value="Zinc_finger_PHD-type_CS"/>
</dbReference>
<dbReference type="PANTHER" id="PTHR14140">
    <property type="entry name" value="E3 UBIQUITIN-PROTEIN LIGASE UHRF-RELATED"/>
    <property type="match status" value="1"/>
</dbReference>
<keyword evidence="10 13" id="KW-0539">Nucleus</keyword>
<dbReference type="PROSITE" id="PS51015">
    <property type="entry name" value="YDG"/>
    <property type="match status" value="1"/>
</dbReference>
<comment type="subcellular location">
    <subcellularLocation>
        <location evidence="13">Nucleus</location>
    </subcellularLocation>
</comment>
<dbReference type="GO" id="GO:0003677">
    <property type="term" value="F:DNA binding"/>
    <property type="evidence" value="ECO:0007669"/>
    <property type="project" value="UniProtKB-KW"/>
</dbReference>
<dbReference type="PANTHER" id="PTHR14140:SF45">
    <property type="entry name" value="RING-TYPE E3 UBIQUITIN TRANSFERASE"/>
    <property type="match status" value="1"/>
</dbReference>
<keyword evidence="6 12" id="KW-0863">Zinc-finger</keyword>
<dbReference type="Gene3D" id="2.30.30.1150">
    <property type="match status" value="1"/>
</dbReference>
<reference evidence="20 21" key="1">
    <citation type="submission" date="2023-11" db="EMBL/GenBank/DDBJ databases">
        <authorList>
            <person name="Okamura Y."/>
        </authorList>
    </citation>
    <scope>NUCLEOTIDE SEQUENCE [LARGE SCALE GENOMIC DNA]</scope>
</reference>
<dbReference type="Gene3D" id="3.10.20.90">
    <property type="entry name" value="Phosphatidylinositol 3-kinase Catalytic Subunit, Chain A, domain 1"/>
    <property type="match status" value="1"/>
</dbReference>
<comment type="pathway">
    <text evidence="2">Protein modification; protein ubiquitination.</text>
</comment>
<dbReference type="InterPro" id="IPR029071">
    <property type="entry name" value="Ubiquitin-like_domsf"/>
</dbReference>
<feature type="domain" description="RING-type" evidence="17">
    <location>
        <begin position="761"/>
        <end position="801"/>
    </location>
</feature>
<dbReference type="SUPFAM" id="SSF88697">
    <property type="entry name" value="PUA domain-like"/>
    <property type="match status" value="1"/>
</dbReference>
<dbReference type="InterPro" id="IPR017907">
    <property type="entry name" value="Znf_RING_CS"/>
</dbReference>
<feature type="domain" description="YDG" evidence="18">
    <location>
        <begin position="423"/>
        <end position="588"/>
    </location>
</feature>
<evidence type="ECO:0000259" key="18">
    <source>
        <dbReference type="PROSITE" id="PS51015"/>
    </source>
</evidence>
<evidence type="ECO:0000256" key="13">
    <source>
        <dbReference type="PROSITE-ProRule" id="PRU00358"/>
    </source>
</evidence>
<dbReference type="GO" id="GO:0061630">
    <property type="term" value="F:ubiquitin protein ligase activity"/>
    <property type="evidence" value="ECO:0007669"/>
    <property type="project" value="UniProtKB-EC"/>
</dbReference>
<gene>
    <name evidence="20" type="ORF">LNINA_LOCUS4474</name>
</gene>
<dbReference type="InterPro" id="IPR034751">
    <property type="entry name" value="Yippee"/>
</dbReference>
<dbReference type="PROSITE" id="PS50089">
    <property type="entry name" value="ZF_RING_2"/>
    <property type="match status" value="1"/>
</dbReference>
<evidence type="ECO:0000256" key="5">
    <source>
        <dbReference type="ARBA" id="ARBA00022723"/>
    </source>
</evidence>
<proteinExistence type="predicted"/>
<dbReference type="InterPro" id="IPR003105">
    <property type="entry name" value="SRA_YDG"/>
</dbReference>
<dbReference type="Pfam" id="PF12148">
    <property type="entry name" value="TTD"/>
    <property type="match status" value="1"/>
</dbReference>
<evidence type="ECO:0000313" key="20">
    <source>
        <dbReference type="EMBL" id="CAK1544754.1"/>
    </source>
</evidence>
<dbReference type="InterPro" id="IPR013083">
    <property type="entry name" value="Znf_RING/FYVE/PHD"/>
</dbReference>
<dbReference type="Pfam" id="PF00097">
    <property type="entry name" value="zf-C3HC4"/>
    <property type="match status" value="1"/>
</dbReference>
<evidence type="ECO:0000256" key="6">
    <source>
        <dbReference type="ARBA" id="ARBA00022771"/>
    </source>
</evidence>
<evidence type="ECO:0000256" key="7">
    <source>
        <dbReference type="ARBA" id="ARBA00022786"/>
    </source>
</evidence>
<keyword evidence="11" id="KW-0131">Cell cycle</keyword>
<protein>
    <recommendedName>
        <fullName evidence="3">RING-type E3 ubiquitin transferase</fullName>
        <ecNumber evidence="3">2.3.2.27</ecNumber>
    </recommendedName>
</protein>
<evidence type="ECO:0000256" key="8">
    <source>
        <dbReference type="ARBA" id="ARBA00022833"/>
    </source>
</evidence>
<dbReference type="Proteomes" id="UP001497472">
    <property type="component" value="Unassembled WGS sequence"/>
</dbReference>
<dbReference type="InterPro" id="IPR018957">
    <property type="entry name" value="Znf_C3HC4_RING-type"/>
</dbReference>
<sequence>MHVRVRYFGEPDKIVVVESRVTKINQFRRIIFEKFGVEPKLQRLFYGGKVLEDGYTFHDYNIRLNDVVQLMVKQSSDVIPNDCDITNEDSSSKKTENEVKYEDATSRLYVIDDLVDIRDREEGAWFEGRIVRIVYDPKFSIVPENQEIVESDNNIGSVDQPPLEAVEAQSRSSMVQNDSTRKEEENHLLFEVQLDNDSSLHFCKKKEIRPRARTVIDVKHLKAGQTVMLNYNINEPSEKGLWYDFKVAEVKKLRRRYQIIGTLYLGKEAIPQNDTKVIVHDKIYTIEEVVPLSQRSEEYKDSISVAPEPRSKPLKCTACRDNEKVNCKECGCHHCHKKDSPGDILLCDECDYGYHMKCLDPPLTSVPEDDWYCPSCKRDANEVVAPGAAKQTKKTIITNRDWGRGMACVGKTKTCTMPLNHFGAIPGIEVGMCWRFRIQLSESGVHRPPVSGIHGRDVEGAYSIVLGGGYEDDYDNGYEFTYTGSGGRDLSGNKRTAEQSCDQTLTRENKALARNCAVKTISEDGADAGDAWKEGKPVRVARSYKMLKHFPTYAPKEGFRYDGIYKVVKYYPEKGLSGYIVWKYLLQRDDPNPAPWEPDAKQFPIIYPDGYLEAAAEKKALKEKGKKAQVPKKRRLKENTSSDTESTPSKKSKTSTGAIESGKGKTALKENNQVSDTRAIVSDEDDTMNTPKRSRVSAKGTIPAMFNKGKRKEEKSILTSEETDIINADVLNSKIWADCIDRYKNSARKDFIEQITQEFLCIICQGVVASPVTTPCLHNFCMVCLKLAFKSSESRQCPCCRKNLADVELTPNEHLKNALRVFLPGYDVDHIGGTRLFLCAACDVVLTNRSELISTRFTGATGRAFLFHKVVNLVYSEVQDRVMLTGRHMVRDVSCKNCCTKLGWVYEFATEENQRYKEGRVILERALVNEAEGFEEIPVNNDD</sequence>
<comment type="catalytic activity">
    <reaction evidence="1">
        <text>S-ubiquitinyl-[E2 ubiquitin-conjugating enzyme]-L-cysteine + [acceptor protein]-L-lysine = [E2 ubiquitin-conjugating enzyme]-L-cysteine + N(6)-ubiquitinyl-[acceptor protein]-L-lysine.</text>
        <dbReference type="EC" id="2.3.2.27"/>
    </reaction>
</comment>
<keyword evidence="7" id="KW-0833">Ubl conjugation pathway</keyword>
<dbReference type="PROSITE" id="PS50053">
    <property type="entry name" value="UBIQUITIN_2"/>
    <property type="match status" value="1"/>
</dbReference>
<comment type="caution">
    <text evidence="20">The sequence shown here is derived from an EMBL/GenBank/DDBJ whole genome shotgun (WGS) entry which is preliminary data.</text>
</comment>
<dbReference type="SMART" id="SM00466">
    <property type="entry name" value="SRA"/>
    <property type="match status" value="1"/>
</dbReference>
<evidence type="ECO:0000256" key="1">
    <source>
        <dbReference type="ARBA" id="ARBA00000900"/>
    </source>
</evidence>
<dbReference type="SUPFAM" id="SSF57850">
    <property type="entry name" value="RING/U-box"/>
    <property type="match status" value="1"/>
</dbReference>
<evidence type="ECO:0000256" key="9">
    <source>
        <dbReference type="ARBA" id="ARBA00023125"/>
    </source>
</evidence>
<dbReference type="Pfam" id="PF00628">
    <property type="entry name" value="PHD"/>
    <property type="match status" value="1"/>
</dbReference>
<keyword evidence="8" id="KW-0862">Zinc</keyword>
<evidence type="ECO:0000259" key="17">
    <source>
        <dbReference type="PROSITE" id="PS50089"/>
    </source>
</evidence>
<dbReference type="SMART" id="SM00249">
    <property type="entry name" value="PHD"/>
    <property type="match status" value="1"/>
</dbReference>
<feature type="region of interest" description="Disordered" evidence="14">
    <location>
        <begin position="622"/>
        <end position="697"/>
    </location>
</feature>
<evidence type="ECO:0000256" key="4">
    <source>
        <dbReference type="ARBA" id="ARBA00022679"/>
    </source>
</evidence>
<feature type="domain" description="Ubiquitin-like" evidence="16">
    <location>
        <begin position="1"/>
        <end position="77"/>
    </location>
</feature>
<dbReference type="GO" id="GO:0005634">
    <property type="term" value="C:nucleus"/>
    <property type="evidence" value="ECO:0007669"/>
    <property type="project" value="UniProtKB-SubCell"/>
</dbReference>
<evidence type="ECO:0000259" key="16">
    <source>
        <dbReference type="PROSITE" id="PS50053"/>
    </source>
</evidence>
<evidence type="ECO:0000256" key="14">
    <source>
        <dbReference type="SAM" id="MobiDB-lite"/>
    </source>
</evidence>
<feature type="compositionally biased region" description="Basic residues" evidence="14">
    <location>
        <begin position="624"/>
        <end position="636"/>
    </location>
</feature>
<evidence type="ECO:0000256" key="10">
    <source>
        <dbReference type="ARBA" id="ARBA00023242"/>
    </source>
</evidence>
<keyword evidence="4" id="KW-0808">Transferase</keyword>
<dbReference type="SUPFAM" id="SSF57903">
    <property type="entry name" value="FYVE/PHD zinc finger"/>
    <property type="match status" value="1"/>
</dbReference>
<dbReference type="PROSITE" id="PS01359">
    <property type="entry name" value="ZF_PHD_1"/>
    <property type="match status" value="1"/>
</dbReference>
<dbReference type="SMART" id="SM00213">
    <property type="entry name" value="UBQ"/>
    <property type="match status" value="1"/>
</dbReference>
<evidence type="ECO:0000256" key="12">
    <source>
        <dbReference type="PROSITE-ProRule" id="PRU00175"/>
    </source>
</evidence>
<dbReference type="InterPro" id="IPR021991">
    <property type="entry name" value="TTD_dom"/>
</dbReference>
<keyword evidence="21" id="KW-1185">Reference proteome</keyword>
<dbReference type="InterPro" id="IPR000626">
    <property type="entry name" value="Ubiquitin-like_dom"/>
</dbReference>
<keyword evidence="5" id="KW-0479">Metal-binding</keyword>
<evidence type="ECO:0000256" key="2">
    <source>
        <dbReference type="ARBA" id="ARBA00004906"/>
    </source>
</evidence>
<dbReference type="Pfam" id="PF03226">
    <property type="entry name" value="Yippee-Mis18"/>
    <property type="match status" value="1"/>
</dbReference>
<dbReference type="InterPro" id="IPR019787">
    <property type="entry name" value="Znf_PHD-finger"/>
</dbReference>
<dbReference type="SMART" id="SM00184">
    <property type="entry name" value="RING"/>
    <property type="match status" value="2"/>
</dbReference>
<dbReference type="InterPro" id="IPR001965">
    <property type="entry name" value="Znf_PHD"/>
</dbReference>
<dbReference type="InterPro" id="IPR036987">
    <property type="entry name" value="SRA-YDG_sf"/>
</dbReference>
<dbReference type="AlphaFoldDB" id="A0AAV1J8G6"/>
<dbReference type="EC" id="2.3.2.27" evidence="3"/>
<evidence type="ECO:0000313" key="21">
    <source>
        <dbReference type="Proteomes" id="UP001497472"/>
    </source>
</evidence>
<evidence type="ECO:0000256" key="11">
    <source>
        <dbReference type="ARBA" id="ARBA00023306"/>
    </source>
</evidence>
<name>A0AAV1J8G6_9NEOP</name>
<dbReference type="GO" id="GO:0044027">
    <property type="term" value="P:negative regulation of gene expression via chromosomal CpG island methylation"/>
    <property type="evidence" value="ECO:0007669"/>
    <property type="project" value="TreeGrafter"/>
</dbReference>
<dbReference type="SUPFAM" id="SSF54236">
    <property type="entry name" value="Ubiquitin-like"/>
    <property type="match status" value="1"/>
</dbReference>
<feature type="domain" description="Yippee" evidence="19">
    <location>
        <begin position="835"/>
        <end position="932"/>
    </location>
</feature>
<dbReference type="Pfam" id="PF02182">
    <property type="entry name" value="SAD_SRA"/>
    <property type="match status" value="1"/>
</dbReference>
<dbReference type="CDD" id="cd15543">
    <property type="entry name" value="PHD_RSF1"/>
    <property type="match status" value="1"/>
</dbReference>
<dbReference type="InterPro" id="IPR004910">
    <property type="entry name" value="Yippee/Mis18/Cereblon"/>
</dbReference>
<dbReference type="PROSITE" id="PS00518">
    <property type="entry name" value="ZF_RING_1"/>
    <property type="match status" value="1"/>
</dbReference>
<dbReference type="PROSITE" id="PS50016">
    <property type="entry name" value="ZF_PHD_2"/>
    <property type="match status" value="1"/>
</dbReference>
<evidence type="ECO:0000259" key="15">
    <source>
        <dbReference type="PROSITE" id="PS50016"/>
    </source>
</evidence>
<dbReference type="InterPro" id="IPR015947">
    <property type="entry name" value="PUA-like_sf"/>
</dbReference>
<feature type="domain" description="PHD-type" evidence="15">
    <location>
        <begin position="313"/>
        <end position="379"/>
    </location>
</feature>
<dbReference type="InterPro" id="IPR011011">
    <property type="entry name" value="Znf_FYVE_PHD"/>
</dbReference>
<accession>A0AAV1J8G6</accession>
<dbReference type="GO" id="GO:0016567">
    <property type="term" value="P:protein ubiquitination"/>
    <property type="evidence" value="ECO:0007669"/>
    <property type="project" value="TreeGrafter"/>
</dbReference>
<keyword evidence="9" id="KW-0238">DNA-binding</keyword>
<dbReference type="GO" id="GO:0008270">
    <property type="term" value="F:zinc ion binding"/>
    <property type="evidence" value="ECO:0007669"/>
    <property type="project" value="UniProtKB-KW"/>
</dbReference>
<dbReference type="Pfam" id="PF00240">
    <property type="entry name" value="ubiquitin"/>
    <property type="match status" value="1"/>
</dbReference>
<dbReference type="InterPro" id="IPR045134">
    <property type="entry name" value="UHRF1/2-like"/>
</dbReference>